<evidence type="ECO:0000256" key="1">
    <source>
        <dbReference type="SAM" id="MobiDB-lite"/>
    </source>
</evidence>
<keyword evidence="2" id="KW-0732">Signal</keyword>
<dbReference type="Proteomes" id="UP000316714">
    <property type="component" value="Unassembled WGS sequence"/>
</dbReference>
<feature type="region of interest" description="Disordered" evidence="1">
    <location>
        <begin position="17"/>
        <end position="347"/>
    </location>
</feature>
<feature type="compositionally biased region" description="Pro residues" evidence="1">
    <location>
        <begin position="234"/>
        <end position="249"/>
    </location>
</feature>
<organism evidence="3 4">
    <name type="scientific">Posidoniimonas corsicana</name>
    <dbReference type="NCBI Taxonomy" id="1938618"/>
    <lineage>
        <taxon>Bacteria</taxon>
        <taxon>Pseudomonadati</taxon>
        <taxon>Planctomycetota</taxon>
        <taxon>Planctomycetia</taxon>
        <taxon>Pirellulales</taxon>
        <taxon>Lacipirellulaceae</taxon>
        <taxon>Posidoniimonas</taxon>
    </lineage>
</organism>
<name>A0A5C5VKP1_9BACT</name>
<feature type="signal peptide" evidence="2">
    <location>
        <begin position="1"/>
        <end position="20"/>
    </location>
</feature>
<feature type="compositionally biased region" description="Polar residues" evidence="1">
    <location>
        <begin position="24"/>
        <end position="35"/>
    </location>
</feature>
<evidence type="ECO:0000256" key="2">
    <source>
        <dbReference type="SAM" id="SignalP"/>
    </source>
</evidence>
<feature type="compositionally biased region" description="Pro residues" evidence="1">
    <location>
        <begin position="288"/>
        <end position="297"/>
    </location>
</feature>
<dbReference type="AlphaFoldDB" id="A0A5C5VKP1"/>
<keyword evidence="4" id="KW-1185">Reference proteome</keyword>
<gene>
    <name evidence="3" type="ORF">KOR34_32510</name>
</gene>
<proteinExistence type="predicted"/>
<reference evidence="3 4" key="1">
    <citation type="submission" date="2019-02" db="EMBL/GenBank/DDBJ databases">
        <title>Deep-cultivation of Planctomycetes and their phenomic and genomic characterization uncovers novel biology.</title>
        <authorList>
            <person name="Wiegand S."/>
            <person name="Jogler M."/>
            <person name="Boedeker C."/>
            <person name="Pinto D."/>
            <person name="Vollmers J."/>
            <person name="Rivas-Marin E."/>
            <person name="Kohn T."/>
            <person name="Peeters S.H."/>
            <person name="Heuer A."/>
            <person name="Rast P."/>
            <person name="Oberbeckmann S."/>
            <person name="Bunk B."/>
            <person name="Jeske O."/>
            <person name="Meyerdierks A."/>
            <person name="Storesund J.E."/>
            <person name="Kallscheuer N."/>
            <person name="Luecker S."/>
            <person name="Lage O.M."/>
            <person name="Pohl T."/>
            <person name="Merkel B.J."/>
            <person name="Hornburger P."/>
            <person name="Mueller R.-W."/>
            <person name="Bruemmer F."/>
            <person name="Labrenz M."/>
            <person name="Spormann A.M."/>
            <person name="Op Den Camp H."/>
            <person name="Overmann J."/>
            <person name="Amann R."/>
            <person name="Jetten M.S.M."/>
            <person name="Mascher T."/>
            <person name="Medema M.H."/>
            <person name="Devos D.P."/>
            <person name="Kaster A.-K."/>
            <person name="Ovreas L."/>
            <person name="Rohde M."/>
            <person name="Galperin M.Y."/>
            <person name="Jogler C."/>
        </authorList>
    </citation>
    <scope>NUCLEOTIDE SEQUENCE [LARGE SCALE GENOMIC DNA]</scope>
    <source>
        <strain evidence="3 4">KOR34</strain>
    </source>
</reference>
<feature type="chain" id="PRO_5022766173" evidence="2">
    <location>
        <begin position="21"/>
        <end position="505"/>
    </location>
</feature>
<evidence type="ECO:0000313" key="3">
    <source>
        <dbReference type="EMBL" id="TWT38282.1"/>
    </source>
</evidence>
<feature type="compositionally biased region" description="Pro residues" evidence="1">
    <location>
        <begin position="327"/>
        <end position="338"/>
    </location>
</feature>
<dbReference type="EMBL" id="SIHJ01000001">
    <property type="protein sequence ID" value="TWT38282.1"/>
    <property type="molecule type" value="Genomic_DNA"/>
</dbReference>
<comment type="caution">
    <text evidence="3">The sequence shown here is derived from an EMBL/GenBank/DDBJ whole genome shotgun (WGS) entry which is preliminary data.</text>
</comment>
<accession>A0A5C5VKP1</accession>
<evidence type="ECO:0000313" key="4">
    <source>
        <dbReference type="Proteomes" id="UP000316714"/>
    </source>
</evidence>
<protein>
    <submittedName>
        <fullName evidence="3">Uncharacterized protein</fullName>
    </submittedName>
</protein>
<sequence length="505" mass="52252" precursor="true">MLAPAALVFALLGCSQPVEVGGPASTNDAAPTGTATDKEEEEPFGEEIALPEPDASIEEAPDEPPPPPMAEAADTGNSPAAVPSADNLDAFFGAREEPTDEEDDRYSGSQPPAIPDSGEEPTLWKSDNAAATADQGVSDFFGDMMASDGEAADASAPPTVDRPDSPPAGVTPLPGMPIAEPPSAEVEDAGDTQISEDSLDDFFGGAPDPPMEQPPDEDEPEVTLLPIELSDPIDSPPPADPPPVSPLPGLPVAEPEPAQELNEPSETPPVPALPEWTPARPADESPEPAEPQDPPSEPSDDERSASPFELPAPALDEPPTQTNEPGPSTPPAPAPVEPPRPEPKRPAYNVVKTRLLAWQLGSKLGLMINEDVRPPKWQTDALTETLGVEPVAVDASGAPSQATTRLLGAAGRLGERVGRKLGDDHAALLEVAVKSNAVAALVGEHPGLAGPVANAIERAAARTGLDPQLVAPYVEVLRSAPTPETAREAVFRLDAEVAKALESGQ</sequence>